<dbReference type="PANTHER" id="PTHR19288:SF90">
    <property type="entry name" value="OS08G0542600 PROTEIN"/>
    <property type="match status" value="1"/>
</dbReference>
<dbReference type="Pfam" id="PF13344">
    <property type="entry name" value="Hydrolase_6"/>
    <property type="match status" value="1"/>
</dbReference>
<name>A0ABT1CR38_9HYPH</name>
<evidence type="ECO:0000313" key="1">
    <source>
        <dbReference type="EMBL" id="MCO6407841.1"/>
    </source>
</evidence>
<keyword evidence="2" id="KW-1185">Reference proteome</keyword>
<dbReference type="EMBL" id="JAAAML010000001">
    <property type="protein sequence ID" value="MCO6407841.1"/>
    <property type="molecule type" value="Genomic_DNA"/>
</dbReference>
<dbReference type="RefSeq" id="WP_252915145.1">
    <property type="nucleotide sequence ID" value="NZ_JAAAML010000001.1"/>
</dbReference>
<dbReference type="InterPro" id="IPR006357">
    <property type="entry name" value="HAD-SF_hydro_IIA"/>
</dbReference>
<comment type="caution">
    <text evidence="1">The sequence shown here is derived from an EMBL/GenBank/DDBJ whole genome shotgun (WGS) entry which is preliminary data.</text>
</comment>
<gene>
    <name evidence="1" type="ORF">GTW23_06585</name>
</gene>
<dbReference type="InterPro" id="IPR023214">
    <property type="entry name" value="HAD_sf"/>
</dbReference>
<proteinExistence type="predicted"/>
<evidence type="ECO:0000313" key="2">
    <source>
        <dbReference type="Proteomes" id="UP001320715"/>
    </source>
</evidence>
<accession>A0ABT1CR38</accession>
<dbReference type="Pfam" id="PF13242">
    <property type="entry name" value="Hydrolase_like"/>
    <property type="match status" value="1"/>
</dbReference>
<dbReference type="Proteomes" id="UP001320715">
    <property type="component" value="Unassembled WGS sequence"/>
</dbReference>
<reference evidence="1 2" key="1">
    <citation type="submission" date="2020-01" db="EMBL/GenBank/DDBJ databases">
        <title>Genomes of bacteria type strains.</title>
        <authorList>
            <person name="Chen J."/>
            <person name="Zhu S."/>
            <person name="Yang J."/>
        </authorList>
    </citation>
    <scope>NUCLEOTIDE SEQUENCE [LARGE SCALE GENOMIC DNA]</scope>
    <source>
        <strain evidence="1 2">DSM 16655</strain>
    </source>
</reference>
<dbReference type="Gene3D" id="3.40.50.1000">
    <property type="entry name" value="HAD superfamily/HAD-like"/>
    <property type="match status" value="2"/>
</dbReference>
<dbReference type="PANTHER" id="PTHR19288">
    <property type="entry name" value="4-NITROPHENYLPHOSPHATASE-RELATED"/>
    <property type="match status" value="1"/>
</dbReference>
<protein>
    <submittedName>
        <fullName evidence="1">HAD hydrolase-like protein</fullName>
    </submittedName>
</protein>
<sequence>MSTGSEVISDQGAAWAFREYESVRHRLPAVRRQAEFVRADDLDAIADRFDVFLLDAFGVLNIGETAIPGVVDRVNGLRARGKQVMVVTNAAGYPSSVLHARYERLGYSFATEDVVSSRMALLRGLETHPELKWGMAAQPKFGREELPDGADFLEDDAAAYAGAEGFLMFGASAWSEPRQALLEQALKDSPRQVLVGNPDLVAPVENGLSREPGHYAHRLANATGIEPVFFGKPFPAIFDMTRERIRPGVPDERVLMVGDTLHTDILGGNAAGFRTALIAGYGFFDGEDPAAAIAESGIIPDFILDRP</sequence>
<dbReference type="InterPro" id="IPR036412">
    <property type="entry name" value="HAD-like_sf"/>
</dbReference>
<dbReference type="SUPFAM" id="SSF56784">
    <property type="entry name" value="HAD-like"/>
    <property type="match status" value="1"/>
</dbReference>
<organism evidence="1 2">
    <name type="scientific">Hoeflea alexandrii</name>
    <dbReference type="NCBI Taxonomy" id="288436"/>
    <lineage>
        <taxon>Bacteria</taxon>
        <taxon>Pseudomonadati</taxon>
        <taxon>Pseudomonadota</taxon>
        <taxon>Alphaproteobacteria</taxon>
        <taxon>Hyphomicrobiales</taxon>
        <taxon>Rhizobiaceae</taxon>
        <taxon>Hoeflea</taxon>
    </lineage>
</organism>